<dbReference type="OrthoDB" id="5592979at2759"/>
<organism evidence="2 3">
    <name type="scientific">Arabis nemorensis</name>
    <dbReference type="NCBI Taxonomy" id="586526"/>
    <lineage>
        <taxon>Eukaryota</taxon>
        <taxon>Viridiplantae</taxon>
        <taxon>Streptophyta</taxon>
        <taxon>Embryophyta</taxon>
        <taxon>Tracheophyta</taxon>
        <taxon>Spermatophyta</taxon>
        <taxon>Magnoliopsida</taxon>
        <taxon>eudicotyledons</taxon>
        <taxon>Gunneridae</taxon>
        <taxon>Pentapetalae</taxon>
        <taxon>rosids</taxon>
        <taxon>malvids</taxon>
        <taxon>Brassicales</taxon>
        <taxon>Brassicaceae</taxon>
        <taxon>Arabideae</taxon>
        <taxon>Arabis</taxon>
    </lineage>
</organism>
<proteinExistence type="predicted"/>
<accession>A0A565BDB5</accession>
<keyword evidence="3" id="KW-1185">Reference proteome</keyword>
<name>A0A565BDB5_9BRAS</name>
<keyword evidence="1" id="KW-0812">Transmembrane</keyword>
<reference evidence="2" key="1">
    <citation type="submission" date="2019-07" db="EMBL/GenBank/DDBJ databases">
        <authorList>
            <person name="Dittberner H."/>
        </authorList>
    </citation>
    <scope>NUCLEOTIDE SEQUENCE [LARGE SCALE GENOMIC DNA]</scope>
</reference>
<evidence type="ECO:0000313" key="3">
    <source>
        <dbReference type="Proteomes" id="UP000489600"/>
    </source>
</evidence>
<evidence type="ECO:0000256" key="1">
    <source>
        <dbReference type="SAM" id="Phobius"/>
    </source>
</evidence>
<protein>
    <submittedName>
        <fullName evidence="2">Uncharacterized protein</fullName>
    </submittedName>
</protein>
<sequence>MGRVRWRFSLELSVGPVRVSEVPGVCWFGDCECLYVIESIWSLSRDSFGSQCMQFLRFEGLRIASFSWTLCLGLMCFLFAYVVVIPQTLEMLEKKEGVLLKKAPKEVERAKKFTRDKIKRGTTNSCL</sequence>
<dbReference type="AlphaFoldDB" id="A0A565BDB5"/>
<keyword evidence="1" id="KW-1133">Transmembrane helix</keyword>
<comment type="caution">
    <text evidence="2">The sequence shown here is derived from an EMBL/GenBank/DDBJ whole genome shotgun (WGS) entry which is preliminary data.</text>
</comment>
<dbReference type="Gene3D" id="1.10.287.1060">
    <property type="entry name" value="ESAT-6-like"/>
    <property type="match status" value="1"/>
</dbReference>
<feature type="transmembrane region" description="Helical" evidence="1">
    <location>
        <begin position="63"/>
        <end position="85"/>
    </location>
</feature>
<keyword evidence="1" id="KW-0472">Membrane</keyword>
<gene>
    <name evidence="2" type="ORF">ANE_LOCUS10107</name>
</gene>
<dbReference type="Proteomes" id="UP000489600">
    <property type="component" value="Unassembled WGS sequence"/>
</dbReference>
<evidence type="ECO:0000313" key="2">
    <source>
        <dbReference type="EMBL" id="VVA99662.1"/>
    </source>
</evidence>
<dbReference type="EMBL" id="CABITT030000003">
    <property type="protein sequence ID" value="VVA99662.1"/>
    <property type="molecule type" value="Genomic_DNA"/>
</dbReference>